<dbReference type="EMBL" id="JANVFS010000001">
    <property type="protein sequence ID" value="KAJ4496366.1"/>
    <property type="molecule type" value="Genomic_DNA"/>
</dbReference>
<gene>
    <name evidence="3" type="ORF">C8J55DRAFT_532733</name>
</gene>
<dbReference type="GO" id="GO:0031505">
    <property type="term" value="P:fungal-type cell wall organization"/>
    <property type="evidence" value="ECO:0007669"/>
    <property type="project" value="TreeGrafter"/>
</dbReference>
<keyword evidence="2" id="KW-1133">Transmembrane helix</keyword>
<dbReference type="GO" id="GO:0030427">
    <property type="term" value="C:site of polarized growth"/>
    <property type="evidence" value="ECO:0007669"/>
    <property type="project" value="TreeGrafter"/>
</dbReference>
<accession>A0A9W9B2L1</accession>
<name>A0A9W9B2L1_9AGAR</name>
<evidence type="ECO:0000256" key="1">
    <source>
        <dbReference type="SAM" id="MobiDB-lite"/>
    </source>
</evidence>
<feature type="compositionally biased region" description="Low complexity" evidence="1">
    <location>
        <begin position="319"/>
        <end position="339"/>
    </location>
</feature>
<keyword evidence="2" id="KW-0812">Transmembrane</keyword>
<dbReference type="InterPro" id="IPR039295">
    <property type="entry name" value="MSB2"/>
</dbReference>
<dbReference type="GO" id="GO:0001402">
    <property type="term" value="P:signal transduction involved in filamentous growth"/>
    <property type="evidence" value="ECO:0007669"/>
    <property type="project" value="TreeGrafter"/>
</dbReference>
<dbReference type="PANTHER" id="PTHR35778:SF1">
    <property type="entry name" value="SIGNALING MUCIN HKR1-RELATED"/>
    <property type="match status" value="1"/>
</dbReference>
<dbReference type="GO" id="GO:0005034">
    <property type="term" value="F:osmosensor activity"/>
    <property type="evidence" value="ECO:0007669"/>
    <property type="project" value="InterPro"/>
</dbReference>
<dbReference type="GO" id="GO:0005576">
    <property type="term" value="C:extracellular region"/>
    <property type="evidence" value="ECO:0007669"/>
    <property type="project" value="TreeGrafter"/>
</dbReference>
<evidence type="ECO:0000256" key="2">
    <source>
        <dbReference type="SAM" id="Phobius"/>
    </source>
</evidence>
<dbReference type="GO" id="GO:0007232">
    <property type="term" value="P:osmosensory signaling pathway via Sho1 osmosensor"/>
    <property type="evidence" value="ECO:0007669"/>
    <property type="project" value="InterPro"/>
</dbReference>
<feature type="region of interest" description="Disordered" evidence="1">
    <location>
        <begin position="319"/>
        <end position="342"/>
    </location>
</feature>
<reference evidence="3" key="2">
    <citation type="journal article" date="2023" name="Proc. Natl. Acad. Sci. U.S.A.">
        <title>A global phylogenomic analysis of the shiitake genus Lentinula.</title>
        <authorList>
            <person name="Sierra-Patev S."/>
            <person name="Min B."/>
            <person name="Naranjo-Ortiz M."/>
            <person name="Looney B."/>
            <person name="Konkel Z."/>
            <person name="Slot J.C."/>
            <person name="Sakamoto Y."/>
            <person name="Steenwyk J.L."/>
            <person name="Rokas A."/>
            <person name="Carro J."/>
            <person name="Camarero S."/>
            <person name="Ferreira P."/>
            <person name="Molpeceres G."/>
            <person name="Ruiz-Duenas F.J."/>
            <person name="Serrano A."/>
            <person name="Henrissat B."/>
            <person name="Drula E."/>
            <person name="Hughes K.W."/>
            <person name="Mata J.L."/>
            <person name="Ishikawa N.K."/>
            <person name="Vargas-Isla R."/>
            <person name="Ushijima S."/>
            <person name="Smith C.A."/>
            <person name="Donoghue J."/>
            <person name="Ahrendt S."/>
            <person name="Andreopoulos W."/>
            <person name="He G."/>
            <person name="LaButti K."/>
            <person name="Lipzen A."/>
            <person name="Ng V."/>
            <person name="Riley R."/>
            <person name="Sandor L."/>
            <person name="Barry K."/>
            <person name="Martinez A.T."/>
            <person name="Xiao Y."/>
            <person name="Gibbons J.G."/>
            <person name="Terashima K."/>
            <person name="Grigoriev I.V."/>
            <person name="Hibbett D."/>
        </authorList>
    </citation>
    <scope>NUCLEOTIDE SEQUENCE</scope>
    <source>
        <strain evidence="3">Sp2 HRB7682 ss15</strain>
    </source>
</reference>
<evidence type="ECO:0000313" key="3">
    <source>
        <dbReference type="EMBL" id="KAJ4496366.1"/>
    </source>
</evidence>
<evidence type="ECO:0000313" key="4">
    <source>
        <dbReference type="Proteomes" id="UP001150238"/>
    </source>
</evidence>
<evidence type="ECO:0008006" key="5">
    <source>
        <dbReference type="Google" id="ProtNLM"/>
    </source>
</evidence>
<reference evidence="3" key="1">
    <citation type="submission" date="2022-08" db="EMBL/GenBank/DDBJ databases">
        <authorList>
            <consortium name="DOE Joint Genome Institute"/>
            <person name="Min B."/>
            <person name="Riley R."/>
            <person name="Sierra-Patev S."/>
            <person name="Naranjo-Ortiz M."/>
            <person name="Looney B."/>
            <person name="Konkel Z."/>
            <person name="Slot J.C."/>
            <person name="Sakamoto Y."/>
            <person name="Steenwyk J.L."/>
            <person name="Rokas A."/>
            <person name="Carro J."/>
            <person name="Camarero S."/>
            <person name="Ferreira P."/>
            <person name="Molpeceres G."/>
            <person name="Ruiz-Duenas F.J."/>
            <person name="Serrano A."/>
            <person name="Henrissat B."/>
            <person name="Drula E."/>
            <person name="Hughes K.W."/>
            <person name="Mata J.L."/>
            <person name="Ishikawa N.K."/>
            <person name="Vargas-Isla R."/>
            <person name="Ushijima S."/>
            <person name="Smith C.A."/>
            <person name="Ahrendt S."/>
            <person name="Andreopoulos W."/>
            <person name="He G."/>
            <person name="Labutti K."/>
            <person name="Lipzen A."/>
            <person name="Ng V."/>
            <person name="Sandor L."/>
            <person name="Barry K."/>
            <person name="Martinez A.T."/>
            <person name="Xiao Y."/>
            <person name="Gibbons J.G."/>
            <person name="Terashima K."/>
            <person name="Hibbett D.S."/>
            <person name="Grigoriev I.V."/>
        </authorList>
    </citation>
    <scope>NUCLEOTIDE SEQUENCE</scope>
    <source>
        <strain evidence="3">Sp2 HRB7682 ss15</strain>
    </source>
</reference>
<dbReference type="AlphaFoldDB" id="A0A9W9B2L1"/>
<organism evidence="3 4">
    <name type="scientific">Lentinula lateritia</name>
    <dbReference type="NCBI Taxonomy" id="40482"/>
    <lineage>
        <taxon>Eukaryota</taxon>
        <taxon>Fungi</taxon>
        <taxon>Dikarya</taxon>
        <taxon>Basidiomycota</taxon>
        <taxon>Agaricomycotina</taxon>
        <taxon>Agaricomycetes</taxon>
        <taxon>Agaricomycetidae</taxon>
        <taxon>Agaricales</taxon>
        <taxon>Marasmiineae</taxon>
        <taxon>Omphalotaceae</taxon>
        <taxon>Lentinula</taxon>
    </lineage>
</organism>
<sequence>MDLLRQRHLIFLAAHTTGSVSVSSTTGSASDSASVTSSTGSASILSSTGSASVTVNSTSIPASVSQSSFSVSGSTTVSSSASSTVTISFPSGSVSSTATVNGTTTVVSTSVTTALTVVSVPSDLSFVLTQTTLEVASVSSSATSQTLSNPDQATTTFPQTTLSASAPLATAALPSSLPYRILPQDQLASNEDLSGYTLVSLLFDLQLNWPFVVSSPDSSSQLFAYMPVILQNSLGLTADQVKTWTLQVNIPSDYTGPSDADLLETMYLVYIPSSSVSSLQDQIKAQQSAFYTGVDNSVAQQLASLVNSGWNLLSIAAPDDSGSTGSSSSDSDTGASSSDNKSKEDAIIGVTASLGGIAICVLGFLIYRSYKRRKELAHRRLSEPTGTAGYRPEGREFDQDSVGGQRRRSFYFAEDSLRGYQGDRVDDSHFDARTGQMSQRRNVMPAAISAPILRESSMNW</sequence>
<dbReference type="GO" id="GO:0006972">
    <property type="term" value="P:hyperosmotic response"/>
    <property type="evidence" value="ECO:0007669"/>
    <property type="project" value="TreeGrafter"/>
</dbReference>
<protein>
    <recommendedName>
        <fullName evidence="5">Mid2 domain-containing protein</fullName>
    </recommendedName>
</protein>
<dbReference type="PANTHER" id="PTHR35778">
    <property type="entry name" value="SIGNALING MUCIN HKR1-RELATED"/>
    <property type="match status" value="1"/>
</dbReference>
<comment type="caution">
    <text evidence="3">The sequence shown here is derived from an EMBL/GenBank/DDBJ whole genome shotgun (WGS) entry which is preliminary data.</text>
</comment>
<keyword evidence="2" id="KW-0472">Membrane</keyword>
<dbReference type="Proteomes" id="UP001150238">
    <property type="component" value="Unassembled WGS sequence"/>
</dbReference>
<feature type="transmembrane region" description="Helical" evidence="2">
    <location>
        <begin position="346"/>
        <end position="367"/>
    </location>
</feature>
<dbReference type="GO" id="GO:0030010">
    <property type="term" value="P:establishment of cell polarity"/>
    <property type="evidence" value="ECO:0007669"/>
    <property type="project" value="TreeGrafter"/>
</dbReference>
<dbReference type="GO" id="GO:0009986">
    <property type="term" value="C:cell surface"/>
    <property type="evidence" value="ECO:0007669"/>
    <property type="project" value="TreeGrafter"/>
</dbReference>
<proteinExistence type="predicted"/>
<dbReference type="GO" id="GO:0005886">
    <property type="term" value="C:plasma membrane"/>
    <property type="evidence" value="ECO:0007669"/>
    <property type="project" value="InterPro"/>
</dbReference>